<name>A0A9D2JB15_9FIRM</name>
<dbReference type="PANTHER" id="PTHR39321">
    <property type="entry name" value="NICOTINATE-NUCLEOTIDE ADENYLYLTRANSFERASE-RELATED"/>
    <property type="match status" value="1"/>
</dbReference>
<comment type="function">
    <text evidence="1 10">Catalyzes the reversible adenylation of nicotinate mononucleotide (NaMN) to nicotinic acid adenine dinucleotide (NaAD).</text>
</comment>
<evidence type="ECO:0000256" key="1">
    <source>
        <dbReference type="ARBA" id="ARBA00002324"/>
    </source>
</evidence>
<proteinExistence type="inferred from homology"/>
<protein>
    <recommendedName>
        <fullName evidence="10">Probable nicotinate-nucleotide adenylyltransferase</fullName>
        <ecNumber evidence="10">2.7.7.18</ecNumber>
    </recommendedName>
    <alternativeName>
        <fullName evidence="10">Deamido-NAD(+) diphosphorylase</fullName>
    </alternativeName>
    <alternativeName>
        <fullName evidence="10">Deamido-NAD(+) pyrophosphorylase</fullName>
    </alternativeName>
    <alternativeName>
        <fullName evidence="10">Nicotinate mononucleotide adenylyltransferase</fullName>
        <shortName evidence="10">NaMN adenylyltransferase</shortName>
    </alternativeName>
</protein>
<dbReference type="Proteomes" id="UP000824048">
    <property type="component" value="Unassembled WGS sequence"/>
</dbReference>
<dbReference type="InterPro" id="IPR004821">
    <property type="entry name" value="Cyt_trans-like"/>
</dbReference>
<comment type="similarity">
    <text evidence="10">Belongs to the NadD family.</text>
</comment>
<evidence type="ECO:0000256" key="9">
    <source>
        <dbReference type="ARBA" id="ARBA00048721"/>
    </source>
</evidence>
<dbReference type="CDD" id="cd02165">
    <property type="entry name" value="NMNAT"/>
    <property type="match status" value="1"/>
</dbReference>
<dbReference type="GO" id="GO:0004515">
    <property type="term" value="F:nicotinate-nucleotide adenylyltransferase activity"/>
    <property type="evidence" value="ECO:0007669"/>
    <property type="project" value="UniProtKB-UniRule"/>
</dbReference>
<keyword evidence="8 10" id="KW-0520">NAD</keyword>
<keyword evidence="4 10" id="KW-0808">Transferase</keyword>
<gene>
    <name evidence="10 12" type="primary">nadD</name>
    <name evidence="12" type="ORF">H9811_08990</name>
</gene>
<evidence type="ECO:0000313" key="12">
    <source>
        <dbReference type="EMBL" id="HIZ42682.1"/>
    </source>
</evidence>
<dbReference type="InterPro" id="IPR014729">
    <property type="entry name" value="Rossmann-like_a/b/a_fold"/>
</dbReference>
<accession>A0A9D2JB15</accession>
<feature type="domain" description="Cytidyltransferase-like" evidence="11">
    <location>
        <begin position="5"/>
        <end position="169"/>
    </location>
</feature>
<evidence type="ECO:0000256" key="6">
    <source>
        <dbReference type="ARBA" id="ARBA00022741"/>
    </source>
</evidence>
<evidence type="ECO:0000256" key="5">
    <source>
        <dbReference type="ARBA" id="ARBA00022695"/>
    </source>
</evidence>
<dbReference type="NCBIfam" id="TIGR00482">
    <property type="entry name" value="nicotinate (nicotinamide) nucleotide adenylyltransferase"/>
    <property type="match status" value="1"/>
</dbReference>
<keyword evidence="6 10" id="KW-0547">Nucleotide-binding</keyword>
<dbReference type="PANTHER" id="PTHR39321:SF3">
    <property type="entry name" value="PHOSPHOPANTETHEINE ADENYLYLTRANSFERASE"/>
    <property type="match status" value="1"/>
</dbReference>
<evidence type="ECO:0000256" key="4">
    <source>
        <dbReference type="ARBA" id="ARBA00022679"/>
    </source>
</evidence>
<evidence type="ECO:0000313" key="13">
    <source>
        <dbReference type="Proteomes" id="UP000824048"/>
    </source>
</evidence>
<keyword evidence="7 10" id="KW-0067">ATP-binding</keyword>
<organism evidence="12 13">
    <name type="scientific">Candidatus Gemmiger excrementigallinarum</name>
    <dbReference type="NCBI Taxonomy" id="2838609"/>
    <lineage>
        <taxon>Bacteria</taxon>
        <taxon>Bacillati</taxon>
        <taxon>Bacillota</taxon>
        <taxon>Clostridia</taxon>
        <taxon>Eubacteriales</taxon>
        <taxon>Gemmiger</taxon>
    </lineage>
</organism>
<dbReference type="Gene3D" id="3.40.50.620">
    <property type="entry name" value="HUPs"/>
    <property type="match status" value="1"/>
</dbReference>
<comment type="catalytic activity">
    <reaction evidence="9 10">
        <text>nicotinate beta-D-ribonucleotide + ATP + H(+) = deamido-NAD(+) + diphosphate</text>
        <dbReference type="Rhea" id="RHEA:22860"/>
        <dbReference type="ChEBI" id="CHEBI:15378"/>
        <dbReference type="ChEBI" id="CHEBI:30616"/>
        <dbReference type="ChEBI" id="CHEBI:33019"/>
        <dbReference type="ChEBI" id="CHEBI:57502"/>
        <dbReference type="ChEBI" id="CHEBI:58437"/>
        <dbReference type="EC" id="2.7.7.18"/>
    </reaction>
</comment>
<reference evidence="12" key="1">
    <citation type="journal article" date="2021" name="PeerJ">
        <title>Extensive microbial diversity within the chicken gut microbiome revealed by metagenomics and culture.</title>
        <authorList>
            <person name="Gilroy R."/>
            <person name="Ravi A."/>
            <person name="Getino M."/>
            <person name="Pursley I."/>
            <person name="Horton D.L."/>
            <person name="Alikhan N.F."/>
            <person name="Baker D."/>
            <person name="Gharbi K."/>
            <person name="Hall N."/>
            <person name="Watson M."/>
            <person name="Adriaenssens E.M."/>
            <person name="Foster-Nyarko E."/>
            <person name="Jarju S."/>
            <person name="Secka A."/>
            <person name="Antonio M."/>
            <person name="Oren A."/>
            <person name="Chaudhuri R.R."/>
            <person name="La Ragione R."/>
            <person name="Hildebrand F."/>
            <person name="Pallen M.J."/>
        </authorList>
    </citation>
    <scope>NUCLEOTIDE SEQUENCE</scope>
    <source>
        <strain evidence="12">ChiSxjej1B13-11774</strain>
    </source>
</reference>
<evidence type="ECO:0000256" key="2">
    <source>
        <dbReference type="ARBA" id="ARBA00005019"/>
    </source>
</evidence>
<evidence type="ECO:0000256" key="8">
    <source>
        <dbReference type="ARBA" id="ARBA00023027"/>
    </source>
</evidence>
<keyword evidence="5 10" id="KW-0548">Nucleotidyltransferase</keyword>
<comment type="pathway">
    <text evidence="2 10">Cofactor biosynthesis; NAD(+) biosynthesis; deamido-NAD(+) from nicotinate D-ribonucleotide: step 1/1.</text>
</comment>
<keyword evidence="3 10" id="KW-0662">Pyridine nucleotide biosynthesis</keyword>
<dbReference type="Pfam" id="PF01467">
    <property type="entry name" value="CTP_transf_like"/>
    <property type="match status" value="1"/>
</dbReference>
<dbReference type="GO" id="GO:0005524">
    <property type="term" value="F:ATP binding"/>
    <property type="evidence" value="ECO:0007669"/>
    <property type="project" value="UniProtKB-KW"/>
</dbReference>
<evidence type="ECO:0000256" key="10">
    <source>
        <dbReference type="HAMAP-Rule" id="MF_00244"/>
    </source>
</evidence>
<sequence>MKVLLYGGTFDPPHNGHMNNLQAALERVQPDRAIVMPAGIPPHKAASATPGAVRLAMCQCFTALSPAVEVSDWEIRQGGRSYTVHTLEMLRDRYPGAQLYLSVGSDMLLGFQKWRRWQDILQMADLVVESRRPGDEAALRGAAEALQAAGGRVLFAHAESYPCASSDLRTGKIPRDRWPQYLPPPVLQVIQSQGLYRGADPLPE</sequence>
<evidence type="ECO:0000256" key="3">
    <source>
        <dbReference type="ARBA" id="ARBA00022642"/>
    </source>
</evidence>
<dbReference type="InterPro" id="IPR005248">
    <property type="entry name" value="NadD/NMNAT"/>
</dbReference>
<dbReference type="SUPFAM" id="SSF52374">
    <property type="entry name" value="Nucleotidylyl transferase"/>
    <property type="match status" value="1"/>
</dbReference>
<dbReference type="GO" id="GO:0009435">
    <property type="term" value="P:NAD+ biosynthetic process"/>
    <property type="evidence" value="ECO:0007669"/>
    <property type="project" value="UniProtKB-UniRule"/>
</dbReference>
<dbReference type="EC" id="2.7.7.18" evidence="10"/>
<dbReference type="AlphaFoldDB" id="A0A9D2JB15"/>
<evidence type="ECO:0000259" key="11">
    <source>
        <dbReference type="Pfam" id="PF01467"/>
    </source>
</evidence>
<dbReference type="HAMAP" id="MF_00244">
    <property type="entry name" value="NaMN_adenylyltr"/>
    <property type="match status" value="1"/>
</dbReference>
<dbReference type="NCBIfam" id="TIGR00125">
    <property type="entry name" value="cyt_tran_rel"/>
    <property type="match status" value="1"/>
</dbReference>
<comment type="caution">
    <text evidence="12">The sequence shown here is derived from an EMBL/GenBank/DDBJ whole genome shotgun (WGS) entry which is preliminary data.</text>
</comment>
<dbReference type="EMBL" id="DXBP01000052">
    <property type="protein sequence ID" value="HIZ42682.1"/>
    <property type="molecule type" value="Genomic_DNA"/>
</dbReference>
<reference evidence="12" key="2">
    <citation type="submission" date="2021-04" db="EMBL/GenBank/DDBJ databases">
        <authorList>
            <person name="Gilroy R."/>
        </authorList>
    </citation>
    <scope>NUCLEOTIDE SEQUENCE</scope>
    <source>
        <strain evidence="12">ChiSxjej1B13-11774</strain>
    </source>
</reference>
<evidence type="ECO:0000256" key="7">
    <source>
        <dbReference type="ARBA" id="ARBA00022840"/>
    </source>
</evidence>